<keyword evidence="3" id="KW-0507">mRNA processing</keyword>
<dbReference type="AlphaFoldDB" id="A0AAD4DA21"/>
<dbReference type="Gene3D" id="3.60.21.10">
    <property type="match status" value="1"/>
</dbReference>
<evidence type="ECO:0008006" key="12">
    <source>
        <dbReference type="Google" id="ProtNLM"/>
    </source>
</evidence>
<dbReference type="EMBL" id="JAAAIL010000843">
    <property type="protein sequence ID" value="KAG0272876.1"/>
    <property type="molecule type" value="Genomic_DNA"/>
</dbReference>
<evidence type="ECO:0000256" key="5">
    <source>
        <dbReference type="ARBA" id="ARBA00023180"/>
    </source>
</evidence>
<feature type="compositionally biased region" description="Acidic residues" evidence="7">
    <location>
        <begin position="651"/>
        <end position="686"/>
    </location>
</feature>
<sequence>MKMAQDFSLDAAELLPGVLRILCARYSFLRLDSCAGLMVRLGPELVEIFSQMDVEGSDGYYACAYAFPGSCPVPQHQPEAIVFPKPKPVNAAQPSPSGQTMQILHFSDWHLDPLYQPGTEAKCSHNICCRDFGSWNDAGPIKKRASKWGEPKCDTPIALGVSALEAIQRFVPNATFGLFTGDIVSHGSWLITEKYVADLETRSYELFKKYLQEMKLYVVLGNHDSYPSDQAPAKHKPEQYLTHQCHVADVWEKNEWITSIEAEYARSHNAMFMTRPMAGLKLITLNTDLFYVRNYYNMLDTDQDDPSGMFHDLILELQDSEDRQERVWIMGHMAPITLTLPRSSIIFQRIVARYSPHVVAGIFTGHYHQDKLIVMHDPDMEEHTQDSAINVIYQGPSITPLDNANPAIRWYDVDPKTFSVLDSHTVTADIITQADYWEANDMEPEWILEYSARSTYNSPAHPLPAGEPLSPAFWQSAVERMKEDKDLFEKYIRFQSKSSAVAKECLYGTVCEQEARCEMQASTVLERDVCEAMLDVEEVSSVGRGKGGGRKKPKPNRKFRFSVTRAGRVLNVKDYDALRGTLVGDDDDDEFLYGSSEPTTSTPTPAVAGQDSDAFDLYGGDGGSKSTEVRVTPGTTSATQEASEAAKSSAEGDEDDANGDGGEDDDEGEEDEEDEDEEDEDSESDIEIVMDNEDSREAGTSKQTVVNIKATTTAKPGTTTVTKADGTVDVIPATKPGGVDINAVGSIDGVELFDVDLDGAEDKPWRKPGADLTDYFNYGFNENIWRAYCHKQKMMRDNPFAGGKGFDMDPSLLMDLPPELRMGVPGMSGMPGMPGMMPMGMPGMGGMPGMPPGMGMPGMPGMPNMMGRPGMPMGVNMGGMPNMMNAMNQQRGGPPGGNGAGRGGRFPMGPGGPGGPQGGPGGPGGLGGAGRGGFDGQNDRSANLQRNGSSGPNGGDDEDNSDFQGGRPPHFGGGGAGPGGFQAAGAAGGNFNQFDGPNSNNNNFGAHGGPGFPGGRPPFNQ</sequence>
<feature type="domain" description="Calcineurin-like phosphoesterase" evidence="8">
    <location>
        <begin position="101"/>
        <end position="369"/>
    </location>
</feature>
<dbReference type="GO" id="GO:0006397">
    <property type="term" value="P:mRNA processing"/>
    <property type="evidence" value="ECO:0007669"/>
    <property type="project" value="UniProtKB-KW"/>
</dbReference>
<feature type="compositionally biased region" description="Gly residues" evidence="7">
    <location>
        <begin position="893"/>
        <end position="935"/>
    </location>
</feature>
<dbReference type="SUPFAM" id="SSF56300">
    <property type="entry name" value="Metallo-dependent phosphatases"/>
    <property type="match status" value="1"/>
</dbReference>
<accession>A0AAD4DA21</accession>
<evidence type="ECO:0000313" key="11">
    <source>
        <dbReference type="Proteomes" id="UP001194580"/>
    </source>
</evidence>
<keyword evidence="5" id="KW-0325">Glycoprotein</keyword>
<evidence type="ECO:0000256" key="6">
    <source>
        <dbReference type="ARBA" id="ARBA00023242"/>
    </source>
</evidence>
<reference evidence="10" key="1">
    <citation type="journal article" date="2020" name="Fungal Divers.">
        <title>Resolving the Mortierellaceae phylogeny through synthesis of multi-gene phylogenetics and phylogenomics.</title>
        <authorList>
            <person name="Vandepol N."/>
            <person name="Liber J."/>
            <person name="Desiro A."/>
            <person name="Na H."/>
            <person name="Kennedy M."/>
            <person name="Barry K."/>
            <person name="Grigoriev I.V."/>
            <person name="Miller A.N."/>
            <person name="O'Donnell K."/>
            <person name="Stajich J.E."/>
            <person name="Bonito G."/>
        </authorList>
    </citation>
    <scope>NUCLEOTIDE SEQUENCE</scope>
    <source>
        <strain evidence="10">NRRL 28262</strain>
    </source>
</reference>
<evidence type="ECO:0000256" key="1">
    <source>
        <dbReference type="ARBA" id="ARBA00004123"/>
    </source>
</evidence>
<feature type="compositionally biased region" description="Low complexity" evidence="7">
    <location>
        <begin position="595"/>
        <end position="605"/>
    </location>
</feature>
<evidence type="ECO:0000256" key="2">
    <source>
        <dbReference type="ARBA" id="ARBA00007459"/>
    </source>
</evidence>
<feature type="region of interest" description="Disordered" evidence="7">
    <location>
        <begin position="580"/>
        <end position="686"/>
    </location>
</feature>
<feature type="compositionally biased region" description="Gly residues" evidence="7">
    <location>
        <begin position="971"/>
        <end position="988"/>
    </location>
</feature>
<evidence type="ECO:0000256" key="4">
    <source>
        <dbReference type="ARBA" id="ARBA00022801"/>
    </source>
</evidence>
<feature type="compositionally biased region" description="Low complexity" evidence="7">
    <location>
        <begin position="989"/>
        <end position="1005"/>
    </location>
</feature>
<evidence type="ECO:0000256" key="3">
    <source>
        <dbReference type="ARBA" id="ARBA00022664"/>
    </source>
</evidence>
<keyword evidence="6" id="KW-0539">Nucleus</keyword>
<evidence type="ECO:0000259" key="8">
    <source>
        <dbReference type="Pfam" id="PF00149"/>
    </source>
</evidence>
<proteinExistence type="inferred from homology"/>
<feature type="region of interest" description="Disordered" evidence="7">
    <location>
        <begin position="881"/>
        <end position="1021"/>
    </location>
</feature>
<comment type="caution">
    <text evidence="10">The sequence shown here is derived from an EMBL/GenBank/DDBJ whole genome shotgun (WGS) entry which is preliminary data.</text>
</comment>
<dbReference type="InterPro" id="IPR004843">
    <property type="entry name" value="Calcineurin-like_PHP"/>
</dbReference>
<evidence type="ECO:0000256" key="7">
    <source>
        <dbReference type="SAM" id="MobiDB-lite"/>
    </source>
</evidence>
<evidence type="ECO:0000313" key="10">
    <source>
        <dbReference type="EMBL" id="KAG0272876.1"/>
    </source>
</evidence>
<dbReference type="CDD" id="cd00842">
    <property type="entry name" value="MPP_ASMase"/>
    <property type="match status" value="1"/>
</dbReference>
<dbReference type="InterPro" id="IPR029052">
    <property type="entry name" value="Metallo-depent_PP-like"/>
</dbReference>
<dbReference type="GO" id="GO:0008081">
    <property type="term" value="F:phosphoric diester hydrolase activity"/>
    <property type="evidence" value="ECO:0007669"/>
    <property type="project" value="TreeGrafter"/>
</dbReference>
<organism evidence="10 11">
    <name type="scientific">Linnemannia exigua</name>
    <dbReference type="NCBI Taxonomy" id="604196"/>
    <lineage>
        <taxon>Eukaryota</taxon>
        <taxon>Fungi</taxon>
        <taxon>Fungi incertae sedis</taxon>
        <taxon>Mucoromycota</taxon>
        <taxon>Mortierellomycotina</taxon>
        <taxon>Mortierellomycetes</taxon>
        <taxon>Mortierellales</taxon>
        <taxon>Mortierellaceae</taxon>
        <taxon>Linnemannia</taxon>
    </lineage>
</organism>
<feature type="compositionally biased region" description="Polar residues" evidence="7">
    <location>
        <begin position="939"/>
        <end position="950"/>
    </location>
</feature>
<protein>
    <recommendedName>
        <fullName evidence="12">Pre-mRNA 3'-end-processing factor FIP1</fullName>
    </recommendedName>
</protein>
<keyword evidence="4" id="KW-0378">Hydrolase</keyword>
<feature type="domain" description="Pre-mRNA polyadenylation factor Fip1" evidence="9">
    <location>
        <begin position="754"/>
        <end position="796"/>
    </location>
</feature>
<keyword evidence="11" id="KW-1185">Reference proteome</keyword>
<comment type="subcellular location">
    <subcellularLocation>
        <location evidence="1">Nucleus</location>
    </subcellularLocation>
</comment>
<dbReference type="InterPro" id="IPR007854">
    <property type="entry name" value="Fip1_dom"/>
</dbReference>
<name>A0AAD4DA21_9FUNG</name>
<evidence type="ECO:0000259" key="9">
    <source>
        <dbReference type="Pfam" id="PF05182"/>
    </source>
</evidence>
<dbReference type="GO" id="GO:0005615">
    <property type="term" value="C:extracellular space"/>
    <property type="evidence" value="ECO:0007669"/>
    <property type="project" value="TreeGrafter"/>
</dbReference>
<gene>
    <name evidence="10" type="ORF">BGZ95_011337</name>
</gene>
<feature type="non-terminal residue" evidence="10">
    <location>
        <position position="1021"/>
    </location>
</feature>
<feature type="compositionally biased region" description="Low complexity" evidence="7">
    <location>
        <begin position="635"/>
        <end position="649"/>
    </location>
</feature>
<dbReference type="PANTHER" id="PTHR10340">
    <property type="entry name" value="SPHINGOMYELIN PHOSPHODIESTERASE"/>
    <property type="match status" value="1"/>
</dbReference>
<comment type="similarity">
    <text evidence="2">Belongs to the FIP1 family.</text>
</comment>
<dbReference type="PANTHER" id="PTHR10340:SF27">
    <property type="entry name" value="ACL091CP"/>
    <property type="match status" value="1"/>
</dbReference>
<dbReference type="GO" id="GO:0005634">
    <property type="term" value="C:nucleus"/>
    <property type="evidence" value="ECO:0007669"/>
    <property type="project" value="UniProtKB-SubCell"/>
</dbReference>
<dbReference type="Pfam" id="PF00149">
    <property type="entry name" value="Metallophos"/>
    <property type="match status" value="1"/>
</dbReference>
<dbReference type="InterPro" id="IPR041805">
    <property type="entry name" value="ASMase/PPN1_MPP"/>
</dbReference>
<dbReference type="Pfam" id="PF05182">
    <property type="entry name" value="Fip1"/>
    <property type="match status" value="1"/>
</dbReference>
<dbReference type="Proteomes" id="UP001194580">
    <property type="component" value="Unassembled WGS sequence"/>
</dbReference>